<name>A0ABV9JDP6_9LACT</name>
<dbReference type="NCBIfam" id="NF041630">
    <property type="entry name" value="CBS_CbpB"/>
    <property type="match status" value="1"/>
</dbReference>
<evidence type="ECO:0000313" key="5">
    <source>
        <dbReference type="Proteomes" id="UP001595987"/>
    </source>
</evidence>
<evidence type="ECO:0000256" key="1">
    <source>
        <dbReference type="ARBA" id="ARBA00023122"/>
    </source>
</evidence>
<evidence type="ECO:0000259" key="3">
    <source>
        <dbReference type="PROSITE" id="PS51371"/>
    </source>
</evidence>
<keyword evidence="5" id="KW-1185">Reference proteome</keyword>
<dbReference type="InterPro" id="IPR048125">
    <property type="entry name" value="CBS_CbpB"/>
</dbReference>
<proteinExistence type="predicted"/>
<dbReference type="EMBL" id="JBHSGD010000005">
    <property type="protein sequence ID" value="MFC4652601.1"/>
    <property type="molecule type" value="Genomic_DNA"/>
</dbReference>
<dbReference type="PANTHER" id="PTHR43080:SF2">
    <property type="entry name" value="CBS DOMAIN-CONTAINING PROTEIN"/>
    <property type="match status" value="1"/>
</dbReference>
<accession>A0ABV9JDP6</accession>
<dbReference type="SUPFAM" id="SSF54631">
    <property type="entry name" value="CBS-domain pair"/>
    <property type="match status" value="1"/>
</dbReference>
<dbReference type="RefSeq" id="WP_213535933.1">
    <property type="nucleotide sequence ID" value="NZ_BOVQ01000005.1"/>
</dbReference>
<gene>
    <name evidence="4" type="primary">cbpB</name>
    <name evidence="4" type="ORF">ACFO26_06730</name>
</gene>
<dbReference type="InterPro" id="IPR046342">
    <property type="entry name" value="CBS_dom_sf"/>
</dbReference>
<dbReference type="PROSITE" id="PS51371">
    <property type="entry name" value="CBS"/>
    <property type="match status" value="1"/>
</dbReference>
<dbReference type="Gene3D" id="3.10.580.10">
    <property type="entry name" value="CBS-domain"/>
    <property type="match status" value="1"/>
</dbReference>
<dbReference type="Pfam" id="PF00571">
    <property type="entry name" value="CBS"/>
    <property type="match status" value="2"/>
</dbReference>
<dbReference type="InterPro" id="IPR051257">
    <property type="entry name" value="Diverse_CBS-Domain"/>
</dbReference>
<dbReference type="Proteomes" id="UP001595987">
    <property type="component" value="Unassembled WGS sequence"/>
</dbReference>
<comment type="caution">
    <text evidence="4">The sequence shown here is derived from an EMBL/GenBank/DDBJ whole genome shotgun (WGS) entry which is preliminary data.</text>
</comment>
<dbReference type="InterPro" id="IPR000644">
    <property type="entry name" value="CBS_dom"/>
</dbReference>
<sequence>MIDKKIEDFLLKQSDTFVKSADSVAVLNEEHKIAHAKLLLSQYKYSRVPVLNKEREYIGVLGLNEIVEFEMSHDFFYEKSENTAISEIVNTNVPTVQRSFGLEEVLHLLVKEPFIPVLKGKKFDGIIARQEILKAFNAFAHDFTKYYDITKRN</sequence>
<dbReference type="PANTHER" id="PTHR43080">
    <property type="entry name" value="CBS DOMAIN-CONTAINING PROTEIN CBSX3, MITOCHONDRIAL"/>
    <property type="match status" value="1"/>
</dbReference>
<evidence type="ECO:0000313" key="4">
    <source>
        <dbReference type="EMBL" id="MFC4652601.1"/>
    </source>
</evidence>
<protein>
    <submittedName>
        <fullName evidence="4">Cyclic-di-AMP-binding protein CbpB</fullName>
    </submittedName>
</protein>
<keyword evidence="1 2" id="KW-0129">CBS domain</keyword>
<organism evidence="4 5">
    <name type="scientific">Lactococcus nasutitermitis</name>
    <dbReference type="NCBI Taxonomy" id="1652957"/>
    <lineage>
        <taxon>Bacteria</taxon>
        <taxon>Bacillati</taxon>
        <taxon>Bacillota</taxon>
        <taxon>Bacilli</taxon>
        <taxon>Lactobacillales</taxon>
        <taxon>Streptococcaceae</taxon>
        <taxon>Lactococcus</taxon>
    </lineage>
</organism>
<reference evidence="5" key="1">
    <citation type="journal article" date="2019" name="Int. J. Syst. Evol. Microbiol.">
        <title>The Global Catalogue of Microorganisms (GCM) 10K type strain sequencing project: providing services to taxonomists for standard genome sequencing and annotation.</title>
        <authorList>
            <consortium name="The Broad Institute Genomics Platform"/>
            <consortium name="The Broad Institute Genome Sequencing Center for Infectious Disease"/>
            <person name="Wu L."/>
            <person name="Ma J."/>
        </authorList>
    </citation>
    <scope>NUCLEOTIDE SEQUENCE [LARGE SCALE GENOMIC DNA]</scope>
    <source>
        <strain evidence="5">CCUG 63287</strain>
    </source>
</reference>
<evidence type="ECO:0000256" key="2">
    <source>
        <dbReference type="PROSITE-ProRule" id="PRU00703"/>
    </source>
</evidence>
<feature type="domain" description="CBS" evidence="3">
    <location>
        <begin position="18"/>
        <end position="81"/>
    </location>
</feature>